<dbReference type="Pfam" id="PF13231">
    <property type="entry name" value="PMT_2"/>
    <property type="match status" value="1"/>
</dbReference>
<feature type="transmembrane region" description="Helical" evidence="8">
    <location>
        <begin position="171"/>
        <end position="188"/>
    </location>
</feature>
<feature type="transmembrane region" description="Helical" evidence="8">
    <location>
        <begin position="82"/>
        <end position="98"/>
    </location>
</feature>
<organism evidence="10">
    <name type="scientific">freshwater metagenome</name>
    <dbReference type="NCBI Taxonomy" id="449393"/>
    <lineage>
        <taxon>unclassified sequences</taxon>
        <taxon>metagenomes</taxon>
        <taxon>ecological metagenomes</taxon>
    </lineage>
</organism>
<evidence type="ECO:0000313" key="10">
    <source>
        <dbReference type="EMBL" id="CAB4914010.1"/>
    </source>
</evidence>
<dbReference type="GO" id="GO:0008610">
    <property type="term" value="P:lipid biosynthetic process"/>
    <property type="evidence" value="ECO:0007669"/>
    <property type="project" value="UniProtKB-ARBA"/>
</dbReference>
<evidence type="ECO:0000256" key="3">
    <source>
        <dbReference type="ARBA" id="ARBA00022676"/>
    </source>
</evidence>
<dbReference type="EMBL" id="CAFBMX010000001">
    <property type="protein sequence ID" value="CAB4914010.1"/>
    <property type="molecule type" value="Genomic_DNA"/>
</dbReference>
<dbReference type="PANTHER" id="PTHR33908:SF11">
    <property type="entry name" value="MEMBRANE PROTEIN"/>
    <property type="match status" value="1"/>
</dbReference>
<evidence type="ECO:0000256" key="5">
    <source>
        <dbReference type="ARBA" id="ARBA00022692"/>
    </source>
</evidence>
<keyword evidence="4" id="KW-0808">Transferase</keyword>
<dbReference type="InterPro" id="IPR050297">
    <property type="entry name" value="LipidA_mod_glycosyltrf_83"/>
</dbReference>
<dbReference type="InterPro" id="IPR038731">
    <property type="entry name" value="RgtA/B/C-like"/>
</dbReference>
<reference evidence="10" key="1">
    <citation type="submission" date="2020-05" db="EMBL/GenBank/DDBJ databases">
        <authorList>
            <person name="Chiriac C."/>
            <person name="Salcher M."/>
            <person name="Ghai R."/>
            <person name="Kavagutti S V."/>
        </authorList>
    </citation>
    <scope>NUCLEOTIDE SEQUENCE</scope>
</reference>
<sequence>MSARRRELLVVLALAGLAVAVWALVRTYPNYDSSYHLAWGREILDGHKPGFDAYQAPTEHPLYLAICTLFAALFGESADRALVLLGVLAFVGLLWAVFRTGRTVFGTWPAVVAALLVGSSFALLLYVARAYVDVPFLALVLWAAAIEAARPRRGLPVMALLTVAGLLRPEAWVLAGLYWLWLVAPAVRERGLRGVGRGHVGLAALALVAPVVWCLTDLWATGDPFWSLHATSGLAEELGRERGVGHVPGSFVRFLSDALRPPVFLIALGGLGLALWRREARALHVPLGLLAAGTLTFILTGLAGLSILPRYLTVPAIALALFAGYALVGWAALPAAERLRRPWAIAFAVCVVGGLGFVAARRSVIDRFTTELRYIRSTHDDLRALLRTPQVAAGRRCGPVSLPNYRLVPDTRWLLDADGEQVVARSDRGAPAAGVALVFTGEKTAKRFGRAAGVRQVTNVPPAGFTMAARVGPMVAYVSCPAA</sequence>
<dbReference type="PANTHER" id="PTHR33908">
    <property type="entry name" value="MANNOSYLTRANSFERASE YKCB-RELATED"/>
    <property type="match status" value="1"/>
</dbReference>
<evidence type="ECO:0000256" key="1">
    <source>
        <dbReference type="ARBA" id="ARBA00004651"/>
    </source>
</evidence>
<gene>
    <name evidence="10" type="ORF">UFOPK3674_00108</name>
</gene>
<evidence type="ECO:0000256" key="4">
    <source>
        <dbReference type="ARBA" id="ARBA00022679"/>
    </source>
</evidence>
<dbReference type="AlphaFoldDB" id="A0A6J7HCF9"/>
<protein>
    <submittedName>
        <fullName evidence="10">Unannotated protein</fullName>
    </submittedName>
</protein>
<feature type="transmembrane region" description="Helical" evidence="8">
    <location>
        <begin position="288"/>
        <end position="308"/>
    </location>
</feature>
<proteinExistence type="predicted"/>
<evidence type="ECO:0000256" key="2">
    <source>
        <dbReference type="ARBA" id="ARBA00022475"/>
    </source>
</evidence>
<feature type="transmembrane region" description="Helical" evidence="8">
    <location>
        <begin position="258"/>
        <end position="276"/>
    </location>
</feature>
<feature type="transmembrane region" description="Helical" evidence="8">
    <location>
        <begin position="343"/>
        <end position="360"/>
    </location>
</feature>
<feature type="transmembrane region" description="Helical" evidence="8">
    <location>
        <begin position="200"/>
        <end position="220"/>
    </location>
</feature>
<keyword evidence="2" id="KW-1003">Cell membrane</keyword>
<feature type="domain" description="Glycosyltransferase RgtA/B/C/D-like" evidence="9">
    <location>
        <begin position="61"/>
        <end position="213"/>
    </location>
</feature>
<name>A0A6J7HCF9_9ZZZZ</name>
<evidence type="ECO:0000256" key="7">
    <source>
        <dbReference type="ARBA" id="ARBA00023136"/>
    </source>
</evidence>
<dbReference type="GO" id="GO:0005886">
    <property type="term" value="C:plasma membrane"/>
    <property type="evidence" value="ECO:0007669"/>
    <property type="project" value="UniProtKB-SubCell"/>
</dbReference>
<dbReference type="GO" id="GO:0016763">
    <property type="term" value="F:pentosyltransferase activity"/>
    <property type="evidence" value="ECO:0007669"/>
    <property type="project" value="TreeGrafter"/>
</dbReference>
<keyword evidence="7 8" id="KW-0472">Membrane</keyword>
<comment type="subcellular location">
    <subcellularLocation>
        <location evidence="1">Cell membrane</location>
        <topology evidence="1">Multi-pass membrane protein</topology>
    </subcellularLocation>
</comment>
<keyword evidence="5 8" id="KW-0812">Transmembrane</keyword>
<evidence type="ECO:0000256" key="8">
    <source>
        <dbReference type="SAM" id="Phobius"/>
    </source>
</evidence>
<keyword evidence="6 8" id="KW-1133">Transmembrane helix</keyword>
<keyword evidence="3" id="KW-0328">Glycosyltransferase</keyword>
<feature type="transmembrane region" description="Helical" evidence="8">
    <location>
        <begin position="104"/>
        <end position="127"/>
    </location>
</feature>
<evidence type="ECO:0000256" key="6">
    <source>
        <dbReference type="ARBA" id="ARBA00022989"/>
    </source>
</evidence>
<accession>A0A6J7HCF9</accession>
<evidence type="ECO:0000259" key="9">
    <source>
        <dbReference type="Pfam" id="PF13231"/>
    </source>
</evidence>
<feature type="transmembrane region" description="Helical" evidence="8">
    <location>
        <begin position="314"/>
        <end position="336"/>
    </location>
</feature>